<feature type="region of interest" description="Disordered" evidence="1">
    <location>
        <begin position="122"/>
        <end position="190"/>
    </location>
</feature>
<dbReference type="KEGG" id="eba:ebA6706"/>
<organism evidence="2 3">
    <name type="scientific">Aromatoleum aromaticum (strain DSM 19018 / LMG 30748 / EbN1)</name>
    <name type="common">Azoarcus sp. (strain EbN1)</name>
    <dbReference type="NCBI Taxonomy" id="76114"/>
    <lineage>
        <taxon>Bacteria</taxon>
        <taxon>Pseudomonadati</taxon>
        <taxon>Pseudomonadota</taxon>
        <taxon>Betaproteobacteria</taxon>
        <taxon>Rhodocyclales</taxon>
        <taxon>Rhodocyclaceae</taxon>
        <taxon>Aromatoleum</taxon>
    </lineage>
</organism>
<dbReference type="Proteomes" id="UP000006552">
    <property type="component" value="Chromosome"/>
</dbReference>
<reference evidence="2 3" key="1">
    <citation type="journal article" date="2005" name="Arch. Microbiol.">
        <title>The genome sequence of an anaerobic aromatic-degrading denitrifying bacterium, strain EbN1.</title>
        <authorList>
            <person name="Rabus R."/>
            <person name="Kube M."/>
            <person name="Heider J."/>
            <person name="Beck A."/>
            <person name="Heitmann K."/>
            <person name="Widdel F."/>
            <person name="Reinhardt R."/>
        </authorList>
    </citation>
    <scope>NUCLEOTIDE SEQUENCE [LARGE SCALE GENOMIC DNA]</scope>
    <source>
        <strain evidence="2 3">EbN1</strain>
    </source>
</reference>
<feature type="region of interest" description="Disordered" evidence="1">
    <location>
        <begin position="24"/>
        <end position="99"/>
    </location>
</feature>
<evidence type="ECO:0000313" key="3">
    <source>
        <dbReference type="Proteomes" id="UP000006552"/>
    </source>
</evidence>
<dbReference type="AlphaFoldDB" id="Q5NYA3"/>
<protein>
    <submittedName>
        <fullName evidence="2">Uncharacterized protein</fullName>
    </submittedName>
</protein>
<dbReference type="HOGENOM" id="CLU_1088377_0_0_4"/>
<name>Q5NYA3_AROAE</name>
<evidence type="ECO:0000256" key="1">
    <source>
        <dbReference type="SAM" id="MobiDB-lite"/>
    </source>
</evidence>
<dbReference type="EMBL" id="CR555306">
    <property type="protein sequence ID" value="CAI09961.1"/>
    <property type="molecule type" value="Genomic_DNA"/>
</dbReference>
<feature type="compositionally biased region" description="Basic and acidic residues" evidence="1">
    <location>
        <begin position="122"/>
        <end position="186"/>
    </location>
</feature>
<accession>Q5NYA3</accession>
<proteinExistence type="predicted"/>
<gene>
    <name evidence="2" type="ORF">ebA6706</name>
</gene>
<keyword evidence="3" id="KW-1185">Reference proteome</keyword>
<evidence type="ECO:0000313" key="2">
    <source>
        <dbReference type="EMBL" id="CAI09961.1"/>
    </source>
</evidence>
<sequence>MRRLRPAGVHPPCLHDLDELLRDQREHAEQRERGEQARRQDARQRVDLREPGAGVHIDDRAGEHAELAHPVEGPGAERREPHHEVDDEERKHRHQTQCEKVEAAVLRDAFVDRAQPLAEVRLHGLAQHEARGEEGQRRADRGSKGDDQGAPRQPEDRANRERHDRGAGQRQARDRDVHREEGECRRNRSRLPPCFERGVLSLEEVETEVSIEIEHEEQRGREGERAQDDQAAGFHCWTRCRGRLERRMPIGRRPA</sequence>